<dbReference type="Proteomes" id="UP000315167">
    <property type="component" value="Unassembled WGS sequence"/>
</dbReference>
<dbReference type="OrthoDB" id="5294869at2"/>
<dbReference type="AlphaFoldDB" id="A0A562LA76"/>
<gene>
    <name evidence="1" type="ORF">IP90_00700</name>
</gene>
<protein>
    <recommendedName>
        <fullName evidence="3">YCII-related domain-containing protein</fullName>
    </recommendedName>
</protein>
<evidence type="ECO:0008006" key="3">
    <source>
        <dbReference type="Google" id="ProtNLM"/>
    </source>
</evidence>
<comment type="caution">
    <text evidence="1">The sequence shown here is derived from an EMBL/GenBank/DDBJ whole genome shotgun (WGS) entry which is preliminary data.</text>
</comment>
<accession>A0A562LA76</accession>
<name>A0A562LA76_9GAMM</name>
<dbReference type="InterPro" id="IPR011008">
    <property type="entry name" value="Dimeric_a/b-barrel"/>
</dbReference>
<keyword evidence="2" id="KW-1185">Reference proteome</keyword>
<reference evidence="1 2" key="1">
    <citation type="journal article" date="2015" name="Stand. Genomic Sci.">
        <title>Genomic Encyclopedia of Bacterial and Archaeal Type Strains, Phase III: the genomes of soil and plant-associated and newly described type strains.</title>
        <authorList>
            <person name="Whitman W.B."/>
            <person name="Woyke T."/>
            <person name="Klenk H.P."/>
            <person name="Zhou Y."/>
            <person name="Lilburn T.G."/>
            <person name="Beck B.J."/>
            <person name="De Vos P."/>
            <person name="Vandamme P."/>
            <person name="Eisen J.A."/>
            <person name="Garrity G."/>
            <person name="Hugenholtz P."/>
            <person name="Kyrpides N.C."/>
        </authorList>
    </citation>
    <scope>NUCLEOTIDE SEQUENCE [LARGE SCALE GENOMIC DNA]</scope>
    <source>
        <strain evidence="1 2">CGMCC 1.10821</strain>
    </source>
</reference>
<proteinExistence type="predicted"/>
<dbReference type="EMBL" id="VLKN01000002">
    <property type="protein sequence ID" value="TWI04567.1"/>
    <property type="molecule type" value="Genomic_DNA"/>
</dbReference>
<evidence type="ECO:0000313" key="2">
    <source>
        <dbReference type="Proteomes" id="UP000315167"/>
    </source>
</evidence>
<dbReference type="SUPFAM" id="SSF54909">
    <property type="entry name" value="Dimeric alpha+beta barrel"/>
    <property type="match status" value="1"/>
</dbReference>
<dbReference type="RefSeq" id="WP_144898258.1">
    <property type="nucleotide sequence ID" value="NZ_VLKN01000002.1"/>
</dbReference>
<organism evidence="1 2">
    <name type="scientific">Luteimonas cucumeris</name>
    <dbReference type="NCBI Taxonomy" id="985012"/>
    <lineage>
        <taxon>Bacteria</taxon>
        <taxon>Pseudomonadati</taxon>
        <taxon>Pseudomonadota</taxon>
        <taxon>Gammaproteobacteria</taxon>
        <taxon>Lysobacterales</taxon>
        <taxon>Lysobacteraceae</taxon>
        <taxon>Luteimonas</taxon>
    </lineage>
</organism>
<sequence length="120" mass="13008">MKKFLAIYTGSVAASEKAQRDIPDEAKRKERDQAGMQAWGAWVGKHEAAIVDNGSPLGKTKRVGPDGISDIRNAMAAYTIVEADSHEAAAKMFENHPHFAIFPGEAVEIMECLPMPGPTK</sequence>
<evidence type="ECO:0000313" key="1">
    <source>
        <dbReference type="EMBL" id="TWI04567.1"/>
    </source>
</evidence>